<gene>
    <name evidence="1" type="ORF">PYX00_011281</name>
</gene>
<protein>
    <submittedName>
        <fullName evidence="1">Uncharacterized protein</fullName>
    </submittedName>
</protein>
<evidence type="ECO:0000313" key="1">
    <source>
        <dbReference type="EMBL" id="KAL0265569.1"/>
    </source>
</evidence>
<dbReference type="AlphaFoldDB" id="A0AAW2H732"/>
<accession>A0AAW2H732</accession>
<sequence>MTVIRLRTRLFCKEDSESIDCKHYVHSVVNKVYEELDESLESLRYTRDRKELARCHLGHSNLFKKMSLLFKILKYASVLGKSTEKLRVAREGNQRFVSAADRIAYMFEDMKLRLTPSLNMDTMLRLYKDYRLLYPRIFVRERQIADYSEIHRLIKAYLLKEDTSEFNVCIERGATVLGSAHFVFKLILCGDLRTPKWKLIDVNKQNRALWLAHLPSDMAKLNSFAGLHRSLEEARKIHNVLVSDSFFKGLVKGTPREFSLNYIVKLRLQVKGSRLACSISHGDKTEYLCRDIKERYEQETERVLKSIDKRARFSIEGKICIESARFCSVTELQEYLYREKVNTAFYSMFRSHSFIRNFRKKDFGARNVFMRARQNFVCIRLDSVEEVGEAYCIRVDVFVGKVLENNHLYYTKLHCCYNGGVLLTNSCRHAAERDTEGRDTVPASDLMYFVDKNLAMLWGMPDVLFLYEGAAFCLGRTLEIWLGEVHFKVAEENGSFVVNGKQLRTIQSTRIPAKDGCHHYRFRDMEFRLGFADRVVLHSDNSVLARLVPMGDFRRAVAGFYYACLYNIHPTFVCQRYLIFDFRETLGEHVVLRTCNDTTFFVKKSYFATSNFKLSTSNHSYLECSASNTDFFMRLRSIYLKERFMALGRCLKKVVFAEEKKLEIRLAGKQSILLSLENDHLHIEVDKRTLPPALMHRFQRIFSEEHLFMGPFVEMLGAL</sequence>
<reference evidence="1" key="1">
    <citation type="journal article" date="2024" name="Gigascience">
        <title>Chromosome-level genome of the poultry shaft louse Menopon gallinae provides insight into the host-switching and adaptive evolution of parasitic lice.</title>
        <authorList>
            <person name="Xu Y."/>
            <person name="Ma L."/>
            <person name="Liu S."/>
            <person name="Liang Y."/>
            <person name="Liu Q."/>
            <person name="He Z."/>
            <person name="Tian L."/>
            <person name="Duan Y."/>
            <person name="Cai W."/>
            <person name="Li H."/>
            <person name="Song F."/>
        </authorList>
    </citation>
    <scope>NUCLEOTIDE SEQUENCE</scope>
    <source>
        <strain evidence="1">Cailab_2023a</strain>
    </source>
</reference>
<organism evidence="1">
    <name type="scientific">Menopon gallinae</name>
    <name type="common">poultry shaft louse</name>
    <dbReference type="NCBI Taxonomy" id="328185"/>
    <lineage>
        <taxon>Eukaryota</taxon>
        <taxon>Metazoa</taxon>
        <taxon>Ecdysozoa</taxon>
        <taxon>Arthropoda</taxon>
        <taxon>Hexapoda</taxon>
        <taxon>Insecta</taxon>
        <taxon>Pterygota</taxon>
        <taxon>Neoptera</taxon>
        <taxon>Paraneoptera</taxon>
        <taxon>Psocodea</taxon>
        <taxon>Troctomorpha</taxon>
        <taxon>Phthiraptera</taxon>
        <taxon>Amblycera</taxon>
        <taxon>Menoponidae</taxon>
        <taxon>Menopon</taxon>
    </lineage>
</organism>
<dbReference type="EMBL" id="JARGDH010000006">
    <property type="protein sequence ID" value="KAL0265569.1"/>
    <property type="molecule type" value="Genomic_DNA"/>
</dbReference>
<name>A0AAW2H732_9NEOP</name>
<comment type="caution">
    <text evidence="1">The sequence shown here is derived from an EMBL/GenBank/DDBJ whole genome shotgun (WGS) entry which is preliminary data.</text>
</comment>
<proteinExistence type="predicted"/>